<accession>A0A7C4KHH6</accession>
<dbReference type="EMBL" id="DSYK01000432">
    <property type="protein sequence ID" value="HGS21955.1"/>
    <property type="molecule type" value="Genomic_DNA"/>
</dbReference>
<evidence type="ECO:0000313" key="3">
    <source>
        <dbReference type="EMBL" id="HGS21955.1"/>
    </source>
</evidence>
<gene>
    <name evidence="3" type="ORF">ENT37_08810</name>
</gene>
<dbReference type="GO" id="GO:0008745">
    <property type="term" value="F:N-acetylmuramoyl-L-alanine amidase activity"/>
    <property type="evidence" value="ECO:0007669"/>
    <property type="project" value="InterPro"/>
</dbReference>
<dbReference type="InterPro" id="IPR002508">
    <property type="entry name" value="MurNAc-LAA_cat"/>
</dbReference>
<protein>
    <recommendedName>
        <fullName evidence="2">MurNAc-LAA domain-containing protein</fullName>
    </recommendedName>
</protein>
<dbReference type="CDD" id="cd02696">
    <property type="entry name" value="MurNAc-LAA"/>
    <property type="match status" value="1"/>
</dbReference>
<dbReference type="PANTHER" id="PTHR30404">
    <property type="entry name" value="N-ACETYLMURAMOYL-L-ALANINE AMIDASE"/>
    <property type="match status" value="1"/>
</dbReference>
<dbReference type="PANTHER" id="PTHR30404:SF0">
    <property type="entry name" value="N-ACETYLMURAMOYL-L-ALANINE AMIDASE AMIC"/>
    <property type="match status" value="1"/>
</dbReference>
<reference evidence="3" key="1">
    <citation type="journal article" date="2020" name="mSystems">
        <title>Genome- and Community-Level Interaction Insights into Carbon Utilization and Element Cycling Functions of Hydrothermarchaeota in Hydrothermal Sediment.</title>
        <authorList>
            <person name="Zhou Z."/>
            <person name="Liu Y."/>
            <person name="Xu W."/>
            <person name="Pan J."/>
            <person name="Luo Z.H."/>
            <person name="Li M."/>
        </authorList>
    </citation>
    <scope>NUCLEOTIDE SEQUENCE [LARGE SCALE GENOMIC DNA]</scope>
    <source>
        <strain evidence="3">SpSt-573</strain>
    </source>
</reference>
<keyword evidence="1" id="KW-0378">Hydrolase</keyword>
<name>A0A7C4KHH6_9CHLR</name>
<sequence length="268" mass="29321">MMTTPKNAGMNPAQKMPSRGDSFTLWRVLQTVLSMALLVATLLTFWTPANLLSGSLMENLFRSLESPGNLPGELPTPTPSPRPRIGIVAGHWGNDPGSVCLDGLTEESVNLKIAELVRKDLLDAGYDVDLLQEFDNRLNGYQALALVSIHNDSCEYINDQATGFKVTAAVSSVFPEKATRLTACLAQRYQAATGLPFHYNTVTPDMTDYHAFREINSSTTAAIIETGFLNLDRDILVNQTDKVAKGVTDGILCYVRNEDIPDFKPVTP</sequence>
<feature type="domain" description="MurNAc-LAA" evidence="2">
    <location>
        <begin position="85"/>
        <end position="251"/>
    </location>
</feature>
<dbReference type="GO" id="GO:0009253">
    <property type="term" value="P:peptidoglycan catabolic process"/>
    <property type="evidence" value="ECO:0007669"/>
    <property type="project" value="InterPro"/>
</dbReference>
<proteinExistence type="predicted"/>
<evidence type="ECO:0000256" key="1">
    <source>
        <dbReference type="ARBA" id="ARBA00022801"/>
    </source>
</evidence>
<dbReference type="Pfam" id="PF01520">
    <property type="entry name" value="Amidase_3"/>
    <property type="match status" value="1"/>
</dbReference>
<dbReference type="GO" id="GO:0030288">
    <property type="term" value="C:outer membrane-bounded periplasmic space"/>
    <property type="evidence" value="ECO:0007669"/>
    <property type="project" value="TreeGrafter"/>
</dbReference>
<dbReference type="SUPFAM" id="SSF53187">
    <property type="entry name" value="Zn-dependent exopeptidases"/>
    <property type="match status" value="1"/>
</dbReference>
<dbReference type="Gene3D" id="3.40.630.40">
    <property type="entry name" value="Zn-dependent exopeptidases"/>
    <property type="match status" value="1"/>
</dbReference>
<organism evidence="3">
    <name type="scientific">Anaerolinea thermolimosa</name>
    <dbReference type="NCBI Taxonomy" id="229919"/>
    <lineage>
        <taxon>Bacteria</taxon>
        <taxon>Bacillati</taxon>
        <taxon>Chloroflexota</taxon>
        <taxon>Anaerolineae</taxon>
        <taxon>Anaerolineales</taxon>
        <taxon>Anaerolineaceae</taxon>
        <taxon>Anaerolinea</taxon>
    </lineage>
</organism>
<dbReference type="InterPro" id="IPR050695">
    <property type="entry name" value="N-acetylmuramoyl_amidase_3"/>
</dbReference>
<dbReference type="AlphaFoldDB" id="A0A7C4KHH6"/>
<comment type="caution">
    <text evidence="3">The sequence shown here is derived from an EMBL/GenBank/DDBJ whole genome shotgun (WGS) entry which is preliminary data.</text>
</comment>
<evidence type="ECO:0000259" key="2">
    <source>
        <dbReference type="Pfam" id="PF01520"/>
    </source>
</evidence>